<organism evidence="1 2">
    <name type="scientific">Streptacidiphilus fuscans</name>
    <dbReference type="NCBI Taxonomy" id="2789292"/>
    <lineage>
        <taxon>Bacteria</taxon>
        <taxon>Bacillati</taxon>
        <taxon>Actinomycetota</taxon>
        <taxon>Actinomycetes</taxon>
        <taxon>Kitasatosporales</taxon>
        <taxon>Streptomycetaceae</taxon>
        <taxon>Streptacidiphilus</taxon>
    </lineage>
</organism>
<evidence type="ECO:0000313" key="2">
    <source>
        <dbReference type="Proteomes" id="UP000657385"/>
    </source>
</evidence>
<dbReference type="EMBL" id="JADPRT010000008">
    <property type="protein sequence ID" value="MBF9070405.1"/>
    <property type="molecule type" value="Genomic_DNA"/>
</dbReference>
<dbReference type="AlphaFoldDB" id="A0A931B392"/>
<gene>
    <name evidence="1" type="ORF">I2501_20475</name>
</gene>
<sequence length="257" mass="28564">MDAEYTSGQVPGYPTGGAAWDPQQQLQSLQSLTAFTVTIDYSRDHTTFLVCPAGQSQPVVRMHKDYPYNVDVRPYYVYPAFGPQQLLGYVKLGQAWDAQQVLVGGLKPGARRINLDDAQLVQHGLDATLTAVRQELTGGRRAARTAYRVLDDFNLGFGLGWRDRAVEDAMFSAHIRCAGPTSPGFDLVRKAGPTALYEIVVHDPRLSRLIVLAYLERFSTSSDADVRAVAVTATTSPFRNLTENRRMRREKQQREGS</sequence>
<dbReference type="Proteomes" id="UP000657385">
    <property type="component" value="Unassembled WGS sequence"/>
</dbReference>
<reference evidence="1" key="1">
    <citation type="submission" date="2020-11" db="EMBL/GenBank/DDBJ databases">
        <title>Isolation and identification of active actinomycetes.</title>
        <authorList>
            <person name="Yu B."/>
        </authorList>
    </citation>
    <scope>NUCLEOTIDE SEQUENCE</scope>
    <source>
        <strain evidence="1">NEAU-YB345</strain>
    </source>
</reference>
<evidence type="ECO:0000313" key="1">
    <source>
        <dbReference type="EMBL" id="MBF9070405.1"/>
    </source>
</evidence>
<protein>
    <submittedName>
        <fullName evidence="1">Uncharacterized protein</fullName>
    </submittedName>
</protein>
<dbReference type="RefSeq" id="WP_196195579.1">
    <property type="nucleotide sequence ID" value="NZ_JADPRT010000008.1"/>
</dbReference>
<comment type="caution">
    <text evidence="1">The sequence shown here is derived from an EMBL/GenBank/DDBJ whole genome shotgun (WGS) entry which is preliminary data.</text>
</comment>
<name>A0A931B392_9ACTN</name>
<proteinExistence type="predicted"/>
<keyword evidence="2" id="KW-1185">Reference proteome</keyword>
<accession>A0A931B392</accession>